<evidence type="ECO:0000313" key="2">
    <source>
        <dbReference type="Proteomes" id="UP000076842"/>
    </source>
</evidence>
<dbReference type="Proteomes" id="UP000076842">
    <property type="component" value="Unassembled WGS sequence"/>
</dbReference>
<name>A0A165J7K2_9BASI</name>
<accession>A0A165J7K2</accession>
<dbReference type="InParanoid" id="A0A165J7K2"/>
<reference evidence="1 2" key="1">
    <citation type="journal article" date="2016" name="Mol. Biol. Evol.">
        <title>Comparative Genomics of Early-Diverging Mushroom-Forming Fungi Provides Insights into the Origins of Lignocellulose Decay Capabilities.</title>
        <authorList>
            <person name="Nagy L.G."/>
            <person name="Riley R."/>
            <person name="Tritt A."/>
            <person name="Adam C."/>
            <person name="Daum C."/>
            <person name="Floudas D."/>
            <person name="Sun H."/>
            <person name="Yadav J.S."/>
            <person name="Pangilinan J."/>
            <person name="Larsson K.H."/>
            <person name="Matsuura K."/>
            <person name="Barry K."/>
            <person name="Labutti K."/>
            <person name="Kuo R."/>
            <person name="Ohm R.A."/>
            <person name="Bhattacharya S.S."/>
            <person name="Shirouzu T."/>
            <person name="Yoshinaga Y."/>
            <person name="Martin F.M."/>
            <person name="Grigoriev I.V."/>
            <person name="Hibbett D.S."/>
        </authorList>
    </citation>
    <scope>NUCLEOTIDE SEQUENCE [LARGE SCALE GENOMIC DNA]</scope>
    <source>
        <strain evidence="1 2">HHB12733</strain>
    </source>
</reference>
<protein>
    <submittedName>
        <fullName evidence="1">Uncharacterized protein</fullName>
    </submittedName>
</protein>
<dbReference type="AlphaFoldDB" id="A0A165J7K2"/>
<keyword evidence="2" id="KW-1185">Reference proteome</keyword>
<gene>
    <name evidence="1" type="ORF">CALCODRAFT_506247</name>
</gene>
<organism evidence="1 2">
    <name type="scientific">Calocera cornea HHB12733</name>
    <dbReference type="NCBI Taxonomy" id="1353952"/>
    <lineage>
        <taxon>Eukaryota</taxon>
        <taxon>Fungi</taxon>
        <taxon>Dikarya</taxon>
        <taxon>Basidiomycota</taxon>
        <taxon>Agaricomycotina</taxon>
        <taxon>Dacrymycetes</taxon>
        <taxon>Dacrymycetales</taxon>
        <taxon>Dacrymycetaceae</taxon>
        <taxon>Calocera</taxon>
    </lineage>
</organism>
<proteinExistence type="predicted"/>
<sequence length="426" mass="46592">MPLCPVQTLKNGQPGYMNPLICIECGHEQRGGVDLWIRFPSLISVVYLPGVASALAITTALVPTPDTGSMLGLYFSTMKAMECSYLYDNHRPYYTDKYEFVYHPSGKPRIIAVKCAFANRIERIHQNRAGFMFLVQEVEGSRVWKEEGRWIFAEAEGKPLQPEDSRPNDKLKSTMDLMMHSLRSSSSSAILFEHDDTHSLQNVPHTSLISTIFCEAPRPSISTPCTGPIPPSRAVSPSHRYLIQLPSTPSSMRSTSKHRTLARVVSSLVSRDMVVDGAGGSGRSAFGLVKRMCPVSHEDGYVRSSPPRVSVLAANGSAIASVHPTIGWHSLTLLQPGSGGDYRGEAGCRSIHALETALCYAIPHVVDRHGKTIVPRKLRTYRGVTLSVWPRCASQPGPQSGETPAAKSALVSVAWIQLEPQPKPVP</sequence>
<evidence type="ECO:0000313" key="1">
    <source>
        <dbReference type="EMBL" id="KZT61479.1"/>
    </source>
</evidence>
<dbReference type="EMBL" id="KV423923">
    <property type="protein sequence ID" value="KZT61479.1"/>
    <property type="molecule type" value="Genomic_DNA"/>
</dbReference>